<gene>
    <name evidence="1" type="ORF">UFOVP396_20</name>
</gene>
<protein>
    <recommendedName>
        <fullName evidence="2">Amidoligase enzyme</fullName>
    </recommendedName>
</protein>
<evidence type="ECO:0000313" key="1">
    <source>
        <dbReference type="EMBL" id="CAB4140216.1"/>
    </source>
</evidence>
<reference evidence="1" key="1">
    <citation type="submission" date="2020-04" db="EMBL/GenBank/DDBJ databases">
        <authorList>
            <person name="Chiriac C."/>
            <person name="Salcher M."/>
            <person name="Ghai R."/>
            <person name="Kavagutti S V."/>
        </authorList>
    </citation>
    <scope>NUCLEOTIDE SEQUENCE</scope>
</reference>
<proteinExistence type="predicted"/>
<name>A0A6J5M539_9CAUD</name>
<evidence type="ECO:0008006" key="2">
    <source>
        <dbReference type="Google" id="ProtNLM"/>
    </source>
</evidence>
<organism evidence="1">
    <name type="scientific">uncultured Caudovirales phage</name>
    <dbReference type="NCBI Taxonomy" id="2100421"/>
    <lineage>
        <taxon>Viruses</taxon>
        <taxon>Duplodnaviria</taxon>
        <taxon>Heunggongvirae</taxon>
        <taxon>Uroviricota</taxon>
        <taxon>Caudoviricetes</taxon>
        <taxon>Peduoviridae</taxon>
        <taxon>Maltschvirus</taxon>
        <taxon>Maltschvirus maltsch</taxon>
    </lineage>
</organism>
<accession>A0A6J5M539</accession>
<sequence length="622" mass="71949">MFNDKYLISNLRYLKNEKHLYLSGGFLDIFTDTNLTEYQKALNATQATQLPFKLTSGGFLKSIQINDNNNKFKISLDKFLNAMFFKNFINNSGEDNILKESHPFGEYVIGRVGGNLKNYFRSKLPKEFNLFDGYLLTEIITDSYYFYSINNVLNSGFYYNSNFSLDYSRSLLDLNNFLESIKFNVNKNNVVQCGMTGLYFHKFNCLSFYDSVIDDSINFNTALKVLENPKYYLIKFFNLTNKIKFIHKYYVENISGQEMYNVGGTCLSVTNTKKSVKHLPKIRYIPELKTAIFNDDVYFKDKNYLSKFAPAKNKLRDYSDNVLNLLDTVVMPTENKATAQTYGLEIECFALPKAPTNIKELIEEKYLLGTAICKSDGSIGHNGIEIVTVPMSFEFIKNTDYFFNFYKNIEGALGSFSRNSTGVHIHIGRKFLTTLQQAKIVDFINNSMNFDYLIKVAGRDFVNDNSNTYARPLFKDHSIKDVADYIKSRSSADKYNAVNINHRDTIEIRIFKGNVKPEVLYRYVEFADALVNFVKNVSLETNQYFKFLEFVESHKAVYPILFEFNKFNFSKSKSSTGEIKYKTSFSKGYIKLLESRNIKYKPTQFKLVSDVKLAKVRKARNS</sequence>
<dbReference type="EMBL" id="LR796381">
    <property type="protein sequence ID" value="CAB4140216.1"/>
    <property type="molecule type" value="Genomic_DNA"/>
</dbReference>